<organism evidence="1 2">
    <name type="scientific">Armillaria ostoyae</name>
    <name type="common">Armillaria root rot fungus</name>
    <dbReference type="NCBI Taxonomy" id="47428"/>
    <lineage>
        <taxon>Eukaryota</taxon>
        <taxon>Fungi</taxon>
        <taxon>Dikarya</taxon>
        <taxon>Basidiomycota</taxon>
        <taxon>Agaricomycotina</taxon>
        <taxon>Agaricomycetes</taxon>
        <taxon>Agaricomycetidae</taxon>
        <taxon>Agaricales</taxon>
        <taxon>Marasmiineae</taxon>
        <taxon>Physalacriaceae</taxon>
        <taxon>Armillaria</taxon>
    </lineage>
</organism>
<protein>
    <submittedName>
        <fullName evidence="1">Uncharacterized protein</fullName>
    </submittedName>
</protein>
<sequence length="112" mass="12903">MSRWEHNTVNRLKDDLERQWKAESANAINNIAQMNEDFSPSDTSRNIMESIWSMITRSSSVSSDPPPAVADTFRNDYATPDAEAKHSLLRQQYDLRGYAVDMTIDFSWSDKK</sequence>
<reference evidence="2" key="1">
    <citation type="journal article" date="2017" name="Nat. Ecol. Evol.">
        <title>Genome expansion and lineage-specific genetic innovations in the forest pathogenic fungi Armillaria.</title>
        <authorList>
            <person name="Sipos G."/>
            <person name="Prasanna A.N."/>
            <person name="Walter M.C."/>
            <person name="O'Connor E."/>
            <person name="Balint B."/>
            <person name="Krizsan K."/>
            <person name="Kiss B."/>
            <person name="Hess J."/>
            <person name="Varga T."/>
            <person name="Slot J."/>
            <person name="Riley R."/>
            <person name="Boka B."/>
            <person name="Rigling D."/>
            <person name="Barry K."/>
            <person name="Lee J."/>
            <person name="Mihaltcheva S."/>
            <person name="LaButti K."/>
            <person name="Lipzen A."/>
            <person name="Waldron R."/>
            <person name="Moloney N.M."/>
            <person name="Sperisen C."/>
            <person name="Kredics L."/>
            <person name="Vagvoelgyi C."/>
            <person name="Patrignani A."/>
            <person name="Fitzpatrick D."/>
            <person name="Nagy I."/>
            <person name="Doyle S."/>
            <person name="Anderson J.B."/>
            <person name="Grigoriev I.V."/>
            <person name="Gueldener U."/>
            <person name="Muensterkoetter M."/>
            <person name="Nagy L.G."/>
        </authorList>
    </citation>
    <scope>NUCLEOTIDE SEQUENCE [LARGE SCALE GENOMIC DNA]</scope>
    <source>
        <strain evidence="2">C18/9</strain>
    </source>
</reference>
<dbReference type="AlphaFoldDB" id="A0A284SB26"/>
<gene>
    <name evidence="1" type="ORF">ARMOST_21790</name>
</gene>
<dbReference type="Proteomes" id="UP000219338">
    <property type="component" value="Unassembled WGS sequence"/>
</dbReference>
<dbReference type="EMBL" id="FUEG01000055">
    <property type="protein sequence ID" value="SJL18212.1"/>
    <property type="molecule type" value="Genomic_DNA"/>
</dbReference>
<evidence type="ECO:0000313" key="2">
    <source>
        <dbReference type="Proteomes" id="UP000219338"/>
    </source>
</evidence>
<dbReference type="OrthoDB" id="5563033at2759"/>
<accession>A0A284SB26</accession>
<evidence type="ECO:0000313" key="1">
    <source>
        <dbReference type="EMBL" id="SJL18212.1"/>
    </source>
</evidence>
<name>A0A284SB26_ARMOS</name>
<keyword evidence="2" id="KW-1185">Reference proteome</keyword>
<proteinExistence type="predicted"/>